<dbReference type="Pfam" id="PF10342">
    <property type="entry name" value="Kre9_KNH"/>
    <property type="match status" value="1"/>
</dbReference>
<feature type="non-terminal residue" evidence="4">
    <location>
        <position position="1"/>
    </location>
</feature>
<reference evidence="4" key="1">
    <citation type="submission" date="2020-12" db="EMBL/GenBank/DDBJ databases">
        <title>Metabolic potential, ecology and presence of endohyphal bacteria is reflected in genomic diversity of Mucoromycotina.</title>
        <authorList>
            <person name="Muszewska A."/>
            <person name="Okrasinska A."/>
            <person name="Steczkiewicz K."/>
            <person name="Drgas O."/>
            <person name="Orlowska M."/>
            <person name="Perlinska-Lenart U."/>
            <person name="Aleksandrzak-Piekarczyk T."/>
            <person name="Szatraj K."/>
            <person name="Zielenkiewicz U."/>
            <person name="Pilsyk S."/>
            <person name="Malc E."/>
            <person name="Mieczkowski P."/>
            <person name="Kruszewska J.S."/>
            <person name="Biernat P."/>
            <person name="Pawlowska J."/>
        </authorList>
    </citation>
    <scope>NUCLEOTIDE SEQUENCE</scope>
    <source>
        <strain evidence="4">WA0000067209</strain>
    </source>
</reference>
<comment type="caution">
    <text evidence="4">The sequence shown here is derived from an EMBL/GenBank/DDBJ whole genome shotgun (WGS) entry which is preliminary data.</text>
</comment>
<protein>
    <recommendedName>
        <fullName evidence="3">Yeast cell wall synthesis Kre9/Knh1-like N-terminal domain-containing protein</fullName>
    </recommendedName>
</protein>
<dbReference type="InterPro" id="IPR018466">
    <property type="entry name" value="Kre9/Knh1-like_N"/>
</dbReference>
<dbReference type="PANTHER" id="PTHR40633">
    <property type="entry name" value="MATRIX PROTEIN, PUTATIVE (AFU_ORTHOLOGUE AFUA_8G05410)-RELATED"/>
    <property type="match status" value="1"/>
</dbReference>
<proteinExistence type="predicted"/>
<dbReference type="EMBL" id="JAEPQZ010000019">
    <property type="protein sequence ID" value="KAG2171791.1"/>
    <property type="molecule type" value="Genomic_DNA"/>
</dbReference>
<sequence>MKFTVSALLAVACASAASATTITVVTPWASTVWNSGGVGDITWNTSSTGGAALTTCSIDMLGGSSTNAEIVAHVTAAPIDCSLGKFEITPLGDFASGQYWLRIGAEPNWFYSGKFQFTGKGTVGAVSAAWNASSAAVMPTASISMASGASASLMATASASGKSAMASASNSLNASASASASGKTSGSSNVQASLMAASVAAVGAAVAAL</sequence>
<dbReference type="PANTHER" id="PTHR40633:SF1">
    <property type="entry name" value="GPI ANCHORED SERINE-THREONINE RICH PROTEIN (AFU_ORTHOLOGUE AFUA_1G03630)"/>
    <property type="match status" value="1"/>
</dbReference>
<dbReference type="Proteomes" id="UP000654370">
    <property type="component" value="Unassembled WGS sequence"/>
</dbReference>
<gene>
    <name evidence="4" type="ORF">INT43_008171</name>
</gene>
<feature type="chain" id="PRO_5034841463" description="Yeast cell wall synthesis Kre9/Knh1-like N-terminal domain-containing protein" evidence="2">
    <location>
        <begin position="20"/>
        <end position="209"/>
    </location>
</feature>
<feature type="signal peptide" evidence="2">
    <location>
        <begin position="1"/>
        <end position="19"/>
    </location>
</feature>
<dbReference type="InterPro" id="IPR052982">
    <property type="entry name" value="SRP1/TIP1-like"/>
</dbReference>
<evidence type="ECO:0000256" key="1">
    <source>
        <dbReference type="ARBA" id="ARBA00022729"/>
    </source>
</evidence>
<dbReference type="AlphaFoldDB" id="A0A8H7PD98"/>
<evidence type="ECO:0000256" key="2">
    <source>
        <dbReference type="SAM" id="SignalP"/>
    </source>
</evidence>
<organism evidence="4 5">
    <name type="scientific">Mortierella isabellina</name>
    <name type="common">Filamentous fungus</name>
    <name type="synonym">Umbelopsis isabellina</name>
    <dbReference type="NCBI Taxonomy" id="91625"/>
    <lineage>
        <taxon>Eukaryota</taxon>
        <taxon>Fungi</taxon>
        <taxon>Fungi incertae sedis</taxon>
        <taxon>Mucoromycota</taxon>
        <taxon>Mucoromycotina</taxon>
        <taxon>Umbelopsidomycetes</taxon>
        <taxon>Umbelopsidales</taxon>
        <taxon>Umbelopsidaceae</taxon>
        <taxon>Umbelopsis</taxon>
    </lineage>
</organism>
<keyword evidence="5" id="KW-1185">Reference proteome</keyword>
<keyword evidence="1 2" id="KW-0732">Signal</keyword>
<feature type="domain" description="Yeast cell wall synthesis Kre9/Knh1-like N-terminal" evidence="3">
    <location>
        <begin position="26"/>
        <end position="115"/>
    </location>
</feature>
<evidence type="ECO:0000259" key="3">
    <source>
        <dbReference type="Pfam" id="PF10342"/>
    </source>
</evidence>
<accession>A0A8H7PD98</accession>
<evidence type="ECO:0000313" key="5">
    <source>
        <dbReference type="Proteomes" id="UP000654370"/>
    </source>
</evidence>
<evidence type="ECO:0000313" key="4">
    <source>
        <dbReference type="EMBL" id="KAG2171791.1"/>
    </source>
</evidence>
<dbReference type="OrthoDB" id="5564519at2759"/>
<name>A0A8H7PD98_MORIS</name>